<comment type="caution">
    <text evidence="2">The sequence shown here is derived from an EMBL/GenBank/DDBJ whole genome shotgun (WGS) entry which is preliminary data.</text>
</comment>
<feature type="transmembrane region" description="Helical" evidence="1">
    <location>
        <begin position="355"/>
        <end position="376"/>
    </location>
</feature>
<dbReference type="Proteomes" id="UP000216312">
    <property type="component" value="Unassembled WGS sequence"/>
</dbReference>
<keyword evidence="1" id="KW-0812">Transmembrane</keyword>
<protein>
    <recommendedName>
        <fullName evidence="4">Photosynthesis system II assembly factor Ycf48/Hcf136-like domain-containing protein</fullName>
    </recommendedName>
</protein>
<evidence type="ECO:0008006" key="4">
    <source>
        <dbReference type="Google" id="ProtNLM"/>
    </source>
</evidence>
<reference evidence="3" key="1">
    <citation type="submission" date="2017-07" db="EMBL/GenBank/DDBJ databases">
        <title>Novel pathways for hydrocarbon cycling and metabolic interdependencies in hydrothermal sediment communities.</title>
        <authorList>
            <person name="Dombrowski N."/>
            <person name="Seitz K."/>
            <person name="Teske A."/>
            <person name="Baker B."/>
        </authorList>
    </citation>
    <scope>NUCLEOTIDE SEQUENCE [LARGE SCALE GENOMIC DNA]</scope>
</reference>
<gene>
    <name evidence="2" type="ORF">CGW93_02195</name>
</gene>
<dbReference type="InterPro" id="IPR036278">
    <property type="entry name" value="Sialidase_sf"/>
</dbReference>
<dbReference type="EMBL" id="NMUJ01000018">
    <property type="protein sequence ID" value="OYV03184.1"/>
    <property type="molecule type" value="Genomic_DNA"/>
</dbReference>
<proteinExistence type="predicted"/>
<dbReference type="AlphaFoldDB" id="A0A257LU97"/>
<sequence length="459" mass="51097">MYVMMFVLLVFKLPSLPELNLPQHLHARSGSNHLDWIGPEGGVIMGVLADVHDPSNVWAASLTDIWEYRDNSWQPVDMFRFVDIRGGAVNASGYPLLAVYDSIYVYDTTWHTVRGFDGIDAISEAVSDTLLLIAYRGYSPLLWVTTDGGMTWDSIANLSLLNPGFTAVSYAPGDPSTIYIANTMPQLYKSVDAGTTFTMVWEGAPESGPIMDIEVNPWEHDELFVCFEFEGPPAAMLHTGDGGATWDTLFQYFWWAMDCEFLHEDTVIVAALSPSGIFRGVRSGEGWHFTCVDDRVVAFDIILGDVIYAATGDGVWRSTDHANTWEPFNTGLKAVPLWEDAQVSQHVDHVDDQNIMVWVTGIFSTAVYPICYWIGLPTSYITNSMMTLAVEGYGDTLYVAAIGLDPPPQFILHTLYRSVDGGTTWTPMNTWTNPDSILIFGEIWVSPTDYNRILLVAFT</sequence>
<name>A0A257LU97_UNCW3</name>
<dbReference type="InterPro" id="IPR015943">
    <property type="entry name" value="WD40/YVTN_repeat-like_dom_sf"/>
</dbReference>
<organism evidence="2 3">
    <name type="scientific">candidate division WOR-3 bacterium 4484_18</name>
    <dbReference type="NCBI Taxonomy" id="2020626"/>
    <lineage>
        <taxon>Bacteria</taxon>
        <taxon>Bacteria division WOR-3</taxon>
    </lineage>
</organism>
<evidence type="ECO:0000313" key="3">
    <source>
        <dbReference type="Proteomes" id="UP000216312"/>
    </source>
</evidence>
<dbReference type="Gene3D" id="2.130.10.10">
    <property type="entry name" value="YVTN repeat-like/Quinoprotein amine dehydrogenase"/>
    <property type="match status" value="2"/>
</dbReference>
<dbReference type="SUPFAM" id="SSF110296">
    <property type="entry name" value="Oligoxyloglucan reducing end-specific cellobiohydrolase"/>
    <property type="match status" value="1"/>
</dbReference>
<dbReference type="SUPFAM" id="SSF50939">
    <property type="entry name" value="Sialidases"/>
    <property type="match status" value="1"/>
</dbReference>
<evidence type="ECO:0000313" key="2">
    <source>
        <dbReference type="EMBL" id="OYV03184.1"/>
    </source>
</evidence>
<keyword evidence="1" id="KW-0472">Membrane</keyword>
<evidence type="ECO:0000256" key="1">
    <source>
        <dbReference type="SAM" id="Phobius"/>
    </source>
</evidence>
<accession>A0A257LU97</accession>
<keyword evidence="1" id="KW-1133">Transmembrane helix</keyword>